<protein>
    <submittedName>
        <fullName evidence="2">Uncharacterized protein</fullName>
    </submittedName>
</protein>
<keyword evidence="1" id="KW-0472">Membrane</keyword>
<reference evidence="2" key="1">
    <citation type="submission" date="2019-06" db="EMBL/GenBank/DDBJ databases">
        <authorList>
            <person name="Le Quere A."/>
            <person name="Colella S."/>
        </authorList>
    </citation>
    <scope>NUCLEOTIDE SEQUENCE</scope>
    <source>
        <strain evidence="2">EmedicaeMD41</strain>
    </source>
</reference>
<organism evidence="2">
    <name type="scientific">Sinorhizobium medicae</name>
    <dbReference type="NCBI Taxonomy" id="110321"/>
    <lineage>
        <taxon>Bacteria</taxon>
        <taxon>Pseudomonadati</taxon>
        <taxon>Pseudomonadota</taxon>
        <taxon>Alphaproteobacteria</taxon>
        <taxon>Hyphomicrobiales</taxon>
        <taxon>Rhizobiaceae</taxon>
        <taxon>Sinorhizobium/Ensifer group</taxon>
        <taxon>Sinorhizobium</taxon>
    </lineage>
</organism>
<keyword evidence="1" id="KW-1133">Transmembrane helix</keyword>
<evidence type="ECO:0000256" key="1">
    <source>
        <dbReference type="SAM" id="Phobius"/>
    </source>
</evidence>
<dbReference type="EMBL" id="CABFNB010000149">
    <property type="protein sequence ID" value="VTZ65264.1"/>
    <property type="molecule type" value="Genomic_DNA"/>
</dbReference>
<accession>A0A508X8H6</accession>
<dbReference type="AlphaFoldDB" id="A0A508X8H6"/>
<keyword evidence="1" id="KW-0812">Transmembrane</keyword>
<name>A0A508X8H6_9HYPH</name>
<feature type="transmembrane region" description="Helical" evidence="1">
    <location>
        <begin position="20"/>
        <end position="41"/>
    </location>
</feature>
<sequence length="103" mass="11021">MQSNKWAEPNEAARSTFTLPLLQAIPTGFLCLTIAVGPATLRQNLHESLAICVLARQQACRVNQSYADPDGIRSRPSPIFLGALEKPWGLGSDAGVSCLDNLG</sequence>
<dbReference type="Proteomes" id="UP000507954">
    <property type="component" value="Unassembled WGS sequence"/>
</dbReference>
<evidence type="ECO:0000313" key="2">
    <source>
        <dbReference type="EMBL" id="VTZ65264.1"/>
    </source>
</evidence>
<gene>
    <name evidence="2" type="ORF">EMEDMD4_790288</name>
</gene>
<proteinExistence type="predicted"/>